<dbReference type="SUPFAM" id="SSF54975">
    <property type="entry name" value="Acylphosphatase/BLUF domain-like"/>
    <property type="match status" value="1"/>
</dbReference>
<keyword evidence="3" id="KW-1185">Reference proteome</keyword>
<protein>
    <recommendedName>
        <fullName evidence="1">BLUF domain-containing protein</fullName>
    </recommendedName>
</protein>
<dbReference type="InterPro" id="IPR007024">
    <property type="entry name" value="BLUF_domain"/>
</dbReference>
<dbReference type="GO" id="GO:0009882">
    <property type="term" value="F:blue light photoreceptor activity"/>
    <property type="evidence" value="ECO:0007669"/>
    <property type="project" value="InterPro"/>
</dbReference>
<accession>A0A8E0KHY4</accession>
<dbReference type="AlphaFoldDB" id="A0A8E0KHY4"/>
<proteinExistence type="predicted"/>
<organism evidence="2 3">
    <name type="scientific">Brevundimonas abyssalis TAR-001</name>
    <dbReference type="NCBI Taxonomy" id="1391729"/>
    <lineage>
        <taxon>Bacteria</taxon>
        <taxon>Pseudomonadati</taxon>
        <taxon>Pseudomonadota</taxon>
        <taxon>Alphaproteobacteria</taxon>
        <taxon>Caulobacterales</taxon>
        <taxon>Caulobacteraceae</taxon>
        <taxon>Brevundimonas</taxon>
    </lineage>
</organism>
<dbReference type="InterPro" id="IPR036046">
    <property type="entry name" value="Acylphosphatase-like_dom_sf"/>
</dbReference>
<evidence type="ECO:0000313" key="2">
    <source>
        <dbReference type="EMBL" id="GAD58091.1"/>
    </source>
</evidence>
<evidence type="ECO:0000259" key="1">
    <source>
        <dbReference type="PROSITE" id="PS50925"/>
    </source>
</evidence>
<evidence type="ECO:0000313" key="3">
    <source>
        <dbReference type="Proteomes" id="UP000016569"/>
    </source>
</evidence>
<sequence length="165" mass="17753">MLDQAQESGARRKSTLDVTGILFAYDGRFLSVLEGPRDKVRQVYGEISCDRSHAALSIICDQTAPARRFPDWSVCCGLFQSDAEMVGDEPALREGFHPESLSPASALGLLTVMRDLTETSPRKDLHSRRPCPLAGICLDRPCAVGAAGGAVGNDQMEPAMTSRSA</sequence>
<reference evidence="3" key="1">
    <citation type="journal article" date="2013" name="Genome Announc.">
        <title>Draft Genome Sequence of the Dimorphic Prosthecate Bacterium Brevundimonas abyssalis TAR-001T.</title>
        <authorList>
            <person name="Tsubouchi T."/>
            <person name="Nishi S."/>
            <person name="Usui K."/>
            <person name="Shimane Y."/>
            <person name="Takaki Y."/>
            <person name="Maruyama T."/>
            <person name="Hatada Y."/>
        </authorList>
    </citation>
    <scope>NUCLEOTIDE SEQUENCE [LARGE SCALE GENOMIC DNA]</scope>
    <source>
        <strain evidence="3">TAR-001</strain>
    </source>
</reference>
<dbReference type="Proteomes" id="UP000016569">
    <property type="component" value="Unassembled WGS sequence"/>
</dbReference>
<comment type="caution">
    <text evidence="2">The sequence shown here is derived from an EMBL/GenBank/DDBJ whole genome shotgun (WGS) entry which is preliminary data.</text>
</comment>
<dbReference type="Pfam" id="PF04940">
    <property type="entry name" value="BLUF"/>
    <property type="match status" value="1"/>
</dbReference>
<dbReference type="PROSITE" id="PS50925">
    <property type="entry name" value="BLUF"/>
    <property type="match status" value="1"/>
</dbReference>
<dbReference type="GO" id="GO:0071949">
    <property type="term" value="F:FAD binding"/>
    <property type="evidence" value="ECO:0007669"/>
    <property type="project" value="InterPro"/>
</dbReference>
<feature type="domain" description="BLUF" evidence="1">
    <location>
        <begin position="1"/>
        <end position="75"/>
    </location>
</feature>
<dbReference type="EMBL" id="BATC01000003">
    <property type="protein sequence ID" value="GAD58091.1"/>
    <property type="molecule type" value="Genomic_DNA"/>
</dbReference>
<name>A0A8E0KHY4_9CAUL</name>
<dbReference type="Gene3D" id="3.30.70.100">
    <property type="match status" value="1"/>
</dbReference>
<dbReference type="SMART" id="SM01034">
    <property type="entry name" value="BLUF"/>
    <property type="match status" value="1"/>
</dbReference>
<gene>
    <name evidence="2" type="ORF">MBEBAB_0341</name>
</gene>